<dbReference type="Pfam" id="PF01547">
    <property type="entry name" value="SBP_bac_1"/>
    <property type="match status" value="1"/>
</dbReference>
<evidence type="ECO:0000313" key="2">
    <source>
        <dbReference type="EMBL" id="MCE5167869.1"/>
    </source>
</evidence>
<dbReference type="EMBL" id="JAJNBZ010000001">
    <property type="protein sequence ID" value="MCE5167869.1"/>
    <property type="molecule type" value="Genomic_DNA"/>
</dbReference>
<organism evidence="2 3">
    <name type="scientific">Paenibacillus profundus</name>
    <dbReference type="NCBI Taxonomy" id="1173085"/>
    <lineage>
        <taxon>Bacteria</taxon>
        <taxon>Bacillati</taxon>
        <taxon>Bacillota</taxon>
        <taxon>Bacilli</taxon>
        <taxon>Bacillales</taxon>
        <taxon>Paenibacillaceae</taxon>
        <taxon>Paenibacillus</taxon>
    </lineage>
</organism>
<reference evidence="2 3" key="1">
    <citation type="submission" date="2021-11" db="EMBL/GenBank/DDBJ databases">
        <title>Draft genome sequence of Paenibacillus profundus YoMME, a new Gram-positive bacteria with exoelectrogenic properties.</title>
        <authorList>
            <person name="Hubenova Y."/>
            <person name="Hubenova E."/>
            <person name="Manasiev Y."/>
            <person name="Peykov S."/>
            <person name="Mitov M."/>
        </authorList>
    </citation>
    <scope>NUCLEOTIDE SEQUENCE [LARGE SCALE GENOMIC DNA]</scope>
    <source>
        <strain evidence="2 3">YoMME</strain>
    </source>
</reference>
<feature type="chain" id="PRO_5045168997" evidence="1">
    <location>
        <begin position="26"/>
        <end position="496"/>
    </location>
</feature>
<keyword evidence="1" id="KW-0732">Signal</keyword>
<evidence type="ECO:0000256" key="1">
    <source>
        <dbReference type="SAM" id="SignalP"/>
    </source>
</evidence>
<dbReference type="SUPFAM" id="SSF53850">
    <property type="entry name" value="Periplasmic binding protein-like II"/>
    <property type="match status" value="1"/>
</dbReference>
<sequence length="496" mass="55799">MNRKKWVRKLLMVTLTLTMIFPLLAACSNKNDVEPGQERVLRIGVLYGGYGGDDTYFRQQYTDVYEYANKGIRIEIVPAIDASEQRYDNPADGPRKEPDRAEALKKIMTSANPVDIVVTDASQFRNLVQDGMLKQLDPLIQQDKFDTSDYVPTVIDGIKAMGDSNLYGLAPTFYSQALFYNKTMFQEAGVNLPTDNMTWEDMFTLARRVSKGEGADRQYGFSFNRYRGGEPFWDIIQIYNPPLNLRVVDEKGERMTVNSPKWETVMSTFAKLVSEKVIPGGDNQDMDMSGGGEEYNPYSHDSFLSGHVGMVIGEYSYINSDLADAMKNAEKIKGFKKFDWDVVTVPSHPEAPGVAGGVSLNNIFSINQKAPNPDDAWDFIKFVNSEDWAKIRSRSSWEMVARKKFITPKDGANFNIAAFYTVKPVPPTSADPNELFIQMPNAWQVQEPGQTLFKDVVSGKKTSADALKEWETEGNQILQQLKKNSKDPVQGNVYGD</sequence>
<feature type="signal peptide" evidence="1">
    <location>
        <begin position="1"/>
        <end position="25"/>
    </location>
</feature>
<dbReference type="InterPro" id="IPR050490">
    <property type="entry name" value="Bact_solute-bd_prot1"/>
</dbReference>
<dbReference type="RefSeq" id="WP_233695356.1">
    <property type="nucleotide sequence ID" value="NZ_JAJNBZ010000001.1"/>
</dbReference>
<dbReference type="PANTHER" id="PTHR43649">
    <property type="entry name" value="ARABINOSE-BINDING PROTEIN-RELATED"/>
    <property type="match status" value="1"/>
</dbReference>
<dbReference type="PROSITE" id="PS51257">
    <property type="entry name" value="PROKAR_LIPOPROTEIN"/>
    <property type="match status" value="1"/>
</dbReference>
<dbReference type="PANTHER" id="PTHR43649:SF12">
    <property type="entry name" value="DIACETYLCHITOBIOSE BINDING PROTEIN DASA"/>
    <property type="match status" value="1"/>
</dbReference>
<gene>
    <name evidence="2" type="ORF">LQV63_00855</name>
</gene>
<dbReference type="InterPro" id="IPR006059">
    <property type="entry name" value="SBP"/>
</dbReference>
<proteinExistence type="predicted"/>
<keyword evidence="3" id="KW-1185">Reference proteome</keyword>
<name>A0ABS8YAN4_9BACL</name>
<dbReference type="Proteomes" id="UP001199916">
    <property type="component" value="Unassembled WGS sequence"/>
</dbReference>
<accession>A0ABS8YAN4</accession>
<dbReference type="Gene3D" id="3.40.190.10">
    <property type="entry name" value="Periplasmic binding protein-like II"/>
    <property type="match status" value="1"/>
</dbReference>
<comment type="caution">
    <text evidence="2">The sequence shown here is derived from an EMBL/GenBank/DDBJ whole genome shotgun (WGS) entry which is preliminary data.</text>
</comment>
<evidence type="ECO:0000313" key="3">
    <source>
        <dbReference type="Proteomes" id="UP001199916"/>
    </source>
</evidence>
<protein>
    <submittedName>
        <fullName evidence="2">Extracellular solute-binding protein</fullName>
    </submittedName>
</protein>